<dbReference type="Gene3D" id="3.90.1750.10">
    <property type="entry name" value="Hect, E3 ligase catalytic domains"/>
    <property type="match status" value="1"/>
</dbReference>
<proteinExistence type="predicted"/>
<dbReference type="VEuPathDB" id="TriTrypDB:TcYC6_0095890"/>
<evidence type="ECO:0000259" key="7">
    <source>
        <dbReference type="PROSITE" id="PS50237"/>
    </source>
</evidence>
<dbReference type="FunFam" id="3.30.2160.10:FF:000001">
    <property type="entry name" value="E3 ubiquitin-protein ligase NEDD4-like"/>
    <property type="match status" value="1"/>
</dbReference>
<dbReference type="VEuPathDB" id="TriTrypDB:ECC02_000983"/>
<dbReference type="VEuPathDB" id="TriTrypDB:TcCLB.509965.350"/>
<dbReference type="Gene3D" id="3.30.2160.10">
    <property type="entry name" value="Hect, E3 ligase catalytic domain"/>
    <property type="match status" value="1"/>
</dbReference>
<dbReference type="Gene3D" id="3.30.2410.10">
    <property type="entry name" value="Hect, E3 ligase catalytic domain"/>
    <property type="match status" value="1"/>
</dbReference>
<dbReference type="EMBL" id="PRFC01000220">
    <property type="protein sequence ID" value="PWU99254.1"/>
    <property type="molecule type" value="Genomic_DNA"/>
</dbReference>
<feature type="active site" description="Glycyl thioester intermediate" evidence="6">
    <location>
        <position position="267"/>
    </location>
</feature>
<dbReference type="SMART" id="SM00119">
    <property type="entry name" value="HECTc"/>
    <property type="match status" value="1"/>
</dbReference>
<dbReference type="VEuPathDB" id="TriTrypDB:TcCLB.508971.50"/>
<dbReference type="InterPro" id="IPR000569">
    <property type="entry name" value="HECT_dom"/>
</dbReference>
<dbReference type="VEuPathDB" id="TriTrypDB:TcCL_NonESM07368"/>
<dbReference type="GO" id="GO:0000209">
    <property type="term" value="P:protein polyubiquitination"/>
    <property type="evidence" value="ECO:0007669"/>
    <property type="project" value="TreeGrafter"/>
</dbReference>
<protein>
    <recommendedName>
        <fullName evidence="3">HECT-type E3 ubiquitin transferase</fullName>
        <ecNumber evidence="3">2.3.2.26</ecNumber>
    </recommendedName>
</protein>
<dbReference type="PANTHER" id="PTHR11254">
    <property type="entry name" value="HECT DOMAIN UBIQUITIN-PROTEIN LIGASE"/>
    <property type="match status" value="1"/>
</dbReference>
<comment type="catalytic activity">
    <reaction evidence="1">
        <text>S-ubiquitinyl-[E2 ubiquitin-conjugating enzyme]-L-cysteine + [acceptor protein]-L-lysine = [E2 ubiquitin-conjugating enzyme]-L-cysteine + N(6)-ubiquitinyl-[acceptor protein]-L-lysine.</text>
        <dbReference type="EC" id="2.3.2.26"/>
    </reaction>
</comment>
<name>A0A2V2VSY8_TRYCR</name>
<dbReference type="SUPFAM" id="SSF56204">
    <property type="entry name" value="Hect, E3 ligase catalytic domain"/>
    <property type="match status" value="1"/>
</dbReference>
<evidence type="ECO:0000256" key="6">
    <source>
        <dbReference type="PROSITE-ProRule" id="PRU00104"/>
    </source>
</evidence>
<organism evidence="8 9">
    <name type="scientific">Trypanosoma cruzi</name>
    <dbReference type="NCBI Taxonomy" id="5693"/>
    <lineage>
        <taxon>Eukaryota</taxon>
        <taxon>Discoba</taxon>
        <taxon>Euglenozoa</taxon>
        <taxon>Kinetoplastea</taxon>
        <taxon>Metakinetoplastina</taxon>
        <taxon>Trypanosomatida</taxon>
        <taxon>Trypanosomatidae</taxon>
        <taxon>Trypanosoma</taxon>
        <taxon>Schizotrypanum</taxon>
    </lineage>
</organism>
<dbReference type="VEuPathDB" id="TriTrypDB:TcG_06193"/>
<accession>A0A2V2VSY8</accession>
<comment type="caution">
    <text evidence="8">The sequence shown here is derived from an EMBL/GenBank/DDBJ whole genome shotgun (WGS) entry which is preliminary data.</text>
</comment>
<gene>
    <name evidence="8" type="ORF">C3747_220g4</name>
</gene>
<dbReference type="InterPro" id="IPR050409">
    <property type="entry name" value="E3_ubiq-protein_ligase"/>
</dbReference>
<dbReference type="FunFam" id="3.30.2410.10:FF:000009">
    <property type="entry name" value="Probable E3 ubiquitin-protein ligase HECTD2"/>
    <property type="match status" value="1"/>
</dbReference>
<dbReference type="VEuPathDB" id="TriTrypDB:Tc_MARK_8325"/>
<dbReference type="InterPro" id="IPR035983">
    <property type="entry name" value="Hect_E3_ubiquitin_ligase"/>
</dbReference>
<dbReference type="Proteomes" id="UP000246078">
    <property type="component" value="Unassembled WGS sequence"/>
</dbReference>
<dbReference type="CDD" id="cd00078">
    <property type="entry name" value="HECTc"/>
    <property type="match status" value="1"/>
</dbReference>
<dbReference type="GO" id="GO:0061630">
    <property type="term" value="F:ubiquitin protein ligase activity"/>
    <property type="evidence" value="ECO:0007669"/>
    <property type="project" value="UniProtKB-EC"/>
</dbReference>
<comment type="pathway">
    <text evidence="2">Protein modification; protein ubiquitination.</text>
</comment>
<keyword evidence="8" id="KW-0436">Ligase</keyword>
<sequence>MVNDDYALFIHSREGMTYRPNPFSDVNPNHLQYFKFAGTVVGMAVAHSVPIDVHFTRAVYRHMTGVQPIFRDLESVDPELYDNLNWLLRNDVNDLGLFFTVSCERFGVIQETELVPNGGHVAVTNANKSQYVRLRCEFHMTRQIEQQMEEFLKGFYTVIPRKEIRNFTAQELELVICGMPDIDVEDLRVHTLYDGYTATSPQIRWFWEVVASMTKEDRANLLQFATGASKVPHGGFSNLESASGTTQRFTITRWGDSVDLLPQAHTCFNKIDLPEYPSCEELRRKLMLAITFGSRGFSML</sequence>
<dbReference type="Pfam" id="PF00632">
    <property type="entry name" value="HECT"/>
    <property type="match status" value="1"/>
</dbReference>
<dbReference type="AlphaFoldDB" id="A0A2V2VSY8"/>
<reference evidence="8 9" key="1">
    <citation type="journal article" date="2018" name="Microb. Genom.">
        <title>Expanding an expanded genome: long-read sequencing of Trypanosoma cruzi.</title>
        <authorList>
            <person name="Berna L."/>
            <person name="Rodriguez M."/>
            <person name="Chiribao M.L."/>
            <person name="Parodi-Talice A."/>
            <person name="Pita S."/>
            <person name="Rijo G."/>
            <person name="Alvarez-Valin F."/>
            <person name="Robello C."/>
        </authorList>
    </citation>
    <scope>NUCLEOTIDE SEQUENCE [LARGE SCALE GENOMIC DNA]</scope>
    <source>
        <strain evidence="8 9">TCC</strain>
    </source>
</reference>
<dbReference type="GO" id="GO:0006511">
    <property type="term" value="P:ubiquitin-dependent protein catabolic process"/>
    <property type="evidence" value="ECO:0007669"/>
    <property type="project" value="TreeGrafter"/>
</dbReference>
<dbReference type="VEuPathDB" id="TriTrypDB:C4B63_45g236"/>
<evidence type="ECO:0000256" key="5">
    <source>
        <dbReference type="ARBA" id="ARBA00022786"/>
    </source>
</evidence>
<dbReference type="EC" id="2.3.2.26" evidence="3"/>
<dbReference type="VEuPathDB" id="TriTrypDB:TCDM_08181"/>
<dbReference type="GO" id="GO:0005737">
    <property type="term" value="C:cytoplasm"/>
    <property type="evidence" value="ECO:0007669"/>
    <property type="project" value="TreeGrafter"/>
</dbReference>
<dbReference type="VEuPathDB" id="TriTrypDB:BCY84_12670"/>
<dbReference type="PANTHER" id="PTHR11254:SF67">
    <property type="entry name" value="E3 UBIQUITIN-PROTEIN LIGASE HUWE1"/>
    <property type="match status" value="1"/>
</dbReference>
<dbReference type="VEuPathDB" id="TriTrypDB:C3747_220g4"/>
<feature type="domain" description="HECT" evidence="7">
    <location>
        <begin position="1"/>
        <end position="300"/>
    </location>
</feature>
<keyword evidence="5 6" id="KW-0833">Ubl conjugation pathway</keyword>
<dbReference type="GO" id="GO:0016874">
    <property type="term" value="F:ligase activity"/>
    <property type="evidence" value="ECO:0007669"/>
    <property type="project" value="UniProtKB-KW"/>
</dbReference>
<evidence type="ECO:0000256" key="2">
    <source>
        <dbReference type="ARBA" id="ARBA00004906"/>
    </source>
</evidence>
<evidence type="ECO:0000256" key="4">
    <source>
        <dbReference type="ARBA" id="ARBA00022679"/>
    </source>
</evidence>
<evidence type="ECO:0000256" key="3">
    <source>
        <dbReference type="ARBA" id="ARBA00012485"/>
    </source>
</evidence>
<evidence type="ECO:0000256" key="1">
    <source>
        <dbReference type="ARBA" id="ARBA00000885"/>
    </source>
</evidence>
<dbReference type="VEuPathDB" id="TriTrypDB:TCSYLVIO_009791"/>
<evidence type="ECO:0000313" key="9">
    <source>
        <dbReference type="Proteomes" id="UP000246078"/>
    </source>
</evidence>
<dbReference type="VEuPathDB" id="TriTrypDB:TcBrA4_0076040"/>
<keyword evidence="4" id="KW-0808">Transferase</keyword>
<dbReference type="PROSITE" id="PS50237">
    <property type="entry name" value="HECT"/>
    <property type="match status" value="1"/>
</dbReference>
<evidence type="ECO:0000313" key="8">
    <source>
        <dbReference type="EMBL" id="PWU99254.1"/>
    </source>
</evidence>